<dbReference type="GO" id="GO:0000977">
    <property type="term" value="F:RNA polymerase II transcription regulatory region sequence-specific DNA binding"/>
    <property type="evidence" value="ECO:0007669"/>
    <property type="project" value="TreeGrafter"/>
</dbReference>
<evidence type="ECO:0000256" key="7">
    <source>
        <dbReference type="SAM" id="MobiDB-lite"/>
    </source>
</evidence>
<evidence type="ECO:0000256" key="3">
    <source>
        <dbReference type="ARBA" id="ARBA00023155"/>
    </source>
</evidence>
<feature type="region of interest" description="Disordered" evidence="7">
    <location>
        <begin position="1"/>
        <end position="21"/>
    </location>
</feature>
<keyword evidence="4 5" id="KW-0539">Nucleus</keyword>
<dbReference type="PROSITE" id="PS50071">
    <property type="entry name" value="HOMEOBOX_2"/>
    <property type="match status" value="1"/>
</dbReference>
<keyword evidence="10" id="KW-1185">Reference proteome</keyword>
<evidence type="ECO:0000256" key="1">
    <source>
        <dbReference type="ARBA" id="ARBA00004123"/>
    </source>
</evidence>
<reference evidence="9 10" key="1">
    <citation type="submission" date="2014-04" db="EMBL/GenBank/DDBJ databases">
        <authorList>
            <consortium name="DOE Joint Genome Institute"/>
            <person name="Kuo A."/>
            <person name="Zuccaro A."/>
            <person name="Kohler A."/>
            <person name="Nagy L.G."/>
            <person name="Floudas D."/>
            <person name="Copeland A."/>
            <person name="Barry K.W."/>
            <person name="Cichocki N."/>
            <person name="Veneault-Fourrey C."/>
            <person name="LaButti K."/>
            <person name="Lindquist E.A."/>
            <person name="Lipzen A."/>
            <person name="Lundell T."/>
            <person name="Morin E."/>
            <person name="Murat C."/>
            <person name="Sun H."/>
            <person name="Tunlid A."/>
            <person name="Henrissat B."/>
            <person name="Grigoriev I.V."/>
            <person name="Hibbett D.S."/>
            <person name="Martin F."/>
            <person name="Nordberg H.P."/>
            <person name="Cantor M.N."/>
            <person name="Hua S.X."/>
        </authorList>
    </citation>
    <scope>NUCLEOTIDE SEQUENCE [LARGE SCALE GENOMIC DNA]</scope>
    <source>
        <strain evidence="9 10">MAFF 305830</strain>
    </source>
</reference>
<dbReference type="Proteomes" id="UP000054097">
    <property type="component" value="Unassembled WGS sequence"/>
</dbReference>
<dbReference type="Pfam" id="PF00046">
    <property type="entry name" value="Homeodomain"/>
    <property type="match status" value="1"/>
</dbReference>
<evidence type="ECO:0000256" key="2">
    <source>
        <dbReference type="ARBA" id="ARBA00023125"/>
    </source>
</evidence>
<name>A0A0C3AUZ1_SERVB</name>
<gene>
    <name evidence="9" type="ORF">M408DRAFT_332539</name>
</gene>
<dbReference type="InterPro" id="IPR001356">
    <property type="entry name" value="HD"/>
</dbReference>
<keyword evidence="3 5" id="KW-0371">Homeobox</keyword>
<dbReference type="PANTHER" id="PTHR24208">
    <property type="entry name" value="LIM/HOMEOBOX PROTEIN LHX"/>
    <property type="match status" value="1"/>
</dbReference>
<protein>
    <recommendedName>
        <fullName evidence="8">Homeobox domain-containing protein</fullName>
    </recommendedName>
</protein>
<evidence type="ECO:0000259" key="8">
    <source>
        <dbReference type="PROSITE" id="PS50071"/>
    </source>
</evidence>
<feature type="region of interest" description="Disordered" evidence="7">
    <location>
        <begin position="162"/>
        <end position="330"/>
    </location>
</feature>
<feature type="compositionally biased region" description="Polar residues" evidence="7">
    <location>
        <begin position="167"/>
        <end position="184"/>
    </location>
</feature>
<dbReference type="SUPFAM" id="SSF46689">
    <property type="entry name" value="Homeodomain-like"/>
    <property type="match status" value="1"/>
</dbReference>
<keyword evidence="2 5" id="KW-0238">DNA-binding</keyword>
<feature type="compositionally biased region" description="Basic and acidic residues" evidence="7">
    <location>
        <begin position="103"/>
        <end position="115"/>
    </location>
</feature>
<evidence type="ECO:0000313" key="10">
    <source>
        <dbReference type="Proteomes" id="UP000054097"/>
    </source>
</evidence>
<dbReference type="OrthoDB" id="6159439at2759"/>
<dbReference type="GO" id="GO:0000981">
    <property type="term" value="F:DNA-binding transcription factor activity, RNA polymerase II-specific"/>
    <property type="evidence" value="ECO:0007669"/>
    <property type="project" value="TreeGrafter"/>
</dbReference>
<sequence>MSSTRAATRASRSSPSGVAPALATPAAISASNLAHDLMAARSSSSRTPHRVTVRKTAAQVARLQEIWASTTTPTKEQREQIADEIGLDTRIVSTWFRDERSKLTRQRAEQQRTERGTVGPVRNTRTNSASIVVHQRTQSIPATDAVPSDIEEETLLPFDRYHHHHQQSPSTLAQPLAATTSQQVHLRASPDVKSITATKSPSTRYAPYPVPKTPPQRHGLTQRHFDLRPSGSAPIDIHRPHQHQHHRSNLSVETDTESLLLHSSPGTSSRPSFSSASPQLPPTHAATAPRLTRLGTLPGHYPSLSVPAPSVDGDSSDSSEDELEEDNEFDEYGSNTLEVPFSHQHGPHRDYSLRTPVHLPSSLPSPRVMHAPSSSIPTGGLPPISTIGVGIGPNGSFSPPTKAHSSVSPYVSSSPARHPITLPTTTGGTYTFEPLPVLLGPQPNRDSSWRWNYYDKVSSMRHTLSDKLYHKEPTKSSAAVHVSSNRRSYDRADDESDEEDGVLSDALSASPSPTVQPVRLDGGVLDRLGGLFVGGGKKQFFATPATYSDFSRAG</sequence>
<dbReference type="HOGENOM" id="CLU_491889_0_0_1"/>
<dbReference type="GO" id="GO:0005634">
    <property type="term" value="C:nucleus"/>
    <property type="evidence" value="ECO:0007669"/>
    <property type="project" value="UniProtKB-SubCell"/>
</dbReference>
<dbReference type="STRING" id="933852.A0A0C3AUZ1"/>
<accession>A0A0C3AUZ1</accession>
<feature type="domain" description="Homeobox" evidence="8">
    <location>
        <begin position="46"/>
        <end position="106"/>
    </location>
</feature>
<feature type="compositionally biased region" description="Low complexity" evidence="7">
    <location>
        <begin position="263"/>
        <end position="278"/>
    </location>
</feature>
<organism evidence="9 10">
    <name type="scientific">Serendipita vermifera MAFF 305830</name>
    <dbReference type="NCBI Taxonomy" id="933852"/>
    <lineage>
        <taxon>Eukaryota</taxon>
        <taxon>Fungi</taxon>
        <taxon>Dikarya</taxon>
        <taxon>Basidiomycota</taxon>
        <taxon>Agaricomycotina</taxon>
        <taxon>Agaricomycetes</taxon>
        <taxon>Sebacinales</taxon>
        <taxon>Serendipitaceae</taxon>
        <taxon>Serendipita</taxon>
    </lineage>
</organism>
<dbReference type="InterPro" id="IPR009057">
    <property type="entry name" value="Homeodomain-like_sf"/>
</dbReference>
<dbReference type="Gene3D" id="1.10.10.60">
    <property type="entry name" value="Homeodomain-like"/>
    <property type="match status" value="1"/>
</dbReference>
<feature type="region of interest" description="Disordered" evidence="7">
    <location>
        <begin position="475"/>
        <end position="515"/>
    </location>
</feature>
<dbReference type="SMART" id="SM00389">
    <property type="entry name" value="HOX"/>
    <property type="match status" value="1"/>
</dbReference>
<dbReference type="EMBL" id="KN824343">
    <property type="protein sequence ID" value="KIM23066.1"/>
    <property type="molecule type" value="Genomic_DNA"/>
</dbReference>
<evidence type="ECO:0000256" key="4">
    <source>
        <dbReference type="ARBA" id="ARBA00023242"/>
    </source>
</evidence>
<comment type="subcellular location">
    <subcellularLocation>
        <location evidence="1 5 6">Nucleus</location>
    </subcellularLocation>
</comment>
<feature type="DNA-binding region" description="Homeobox" evidence="5">
    <location>
        <begin position="48"/>
        <end position="107"/>
    </location>
</feature>
<dbReference type="PANTHER" id="PTHR24208:SF166">
    <property type="entry name" value="LIM HOMEOBOX TRANSCRIPTION FACTOR 1 ALPHA, ISOFORM B"/>
    <property type="match status" value="1"/>
</dbReference>
<feature type="compositionally biased region" description="Acidic residues" evidence="7">
    <location>
        <begin position="492"/>
        <end position="502"/>
    </location>
</feature>
<proteinExistence type="predicted"/>
<dbReference type="AlphaFoldDB" id="A0A0C3AUZ1"/>
<dbReference type="InterPro" id="IPR050453">
    <property type="entry name" value="LIM_Homeobox_TF"/>
</dbReference>
<feature type="region of interest" description="Disordered" evidence="7">
    <location>
        <begin position="103"/>
        <end position="123"/>
    </location>
</feature>
<evidence type="ECO:0000256" key="5">
    <source>
        <dbReference type="PROSITE-ProRule" id="PRU00108"/>
    </source>
</evidence>
<evidence type="ECO:0000256" key="6">
    <source>
        <dbReference type="RuleBase" id="RU000682"/>
    </source>
</evidence>
<reference evidence="10" key="2">
    <citation type="submission" date="2015-01" db="EMBL/GenBank/DDBJ databases">
        <title>Evolutionary Origins and Diversification of the Mycorrhizal Mutualists.</title>
        <authorList>
            <consortium name="DOE Joint Genome Institute"/>
            <consortium name="Mycorrhizal Genomics Consortium"/>
            <person name="Kohler A."/>
            <person name="Kuo A."/>
            <person name="Nagy L.G."/>
            <person name="Floudas D."/>
            <person name="Copeland A."/>
            <person name="Barry K.W."/>
            <person name="Cichocki N."/>
            <person name="Veneault-Fourrey C."/>
            <person name="LaButti K."/>
            <person name="Lindquist E.A."/>
            <person name="Lipzen A."/>
            <person name="Lundell T."/>
            <person name="Morin E."/>
            <person name="Murat C."/>
            <person name="Riley R."/>
            <person name="Ohm R."/>
            <person name="Sun H."/>
            <person name="Tunlid A."/>
            <person name="Henrissat B."/>
            <person name="Grigoriev I.V."/>
            <person name="Hibbett D.S."/>
            <person name="Martin F."/>
        </authorList>
    </citation>
    <scope>NUCLEOTIDE SEQUENCE [LARGE SCALE GENOMIC DNA]</scope>
    <source>
        <strain evidence="10">MAFF 305830</strain>
    </source>
</reference>
<evidence type="ECO:0000313" key="9">
    <source>
        <dbReference type="EMBL" id="KIM23066.1"/>
    </source>
</evidence>
<feature type="compositionally biased region" description="Acidic residues" evidence="7">
    <location>
        <begin position="314"/>
        <end position="330"/>
    </location>
</feature>